<dbReference type="Proteomes" id="UP000250572">
    <property type="component" value="Unassembled WGS sequence"/>
</dbReference>
<feature type="transmembrane region" description="Helical" evidence="14">
    <location>
        <begin position="237"/>
        <end position="256"/>
    </location>
</feature>
<dbReference type="InterPro" id="IPR017452">
    <property type="entry name" value="GPCR_Rhodpsn_7TM"/>
</dbReference>
<feature type="transmembrane region" description="Helical" evidence="14">
    <location>
        <begin position="323"/>
        <end position="349"/>
    </location>
</feature>
<keyword evidence="9" id="KW-1015">Disulfide bond</keyword>
<keyword evidence="12 13" id="KW-0807">Transducer</keyword>
<evidence type="ECO:0000259" key="15">
    <source>
        <dbReference type="PROSITE" id="PS50262"/>
    </source>
</evidence>
<keyword evidence="8 14" id="KW-0472">Membrane</keyword>
<dbReference type="GO" id="GO:0004930">
    <property type="term" value="F:G protein-coupled receptor activity"/>
    <property type="evidence" value="ECO:0007669"/>
    <property type="project" value="UniProtKB-KW"/>
</dbReference>
<evidence type="ECO:0000256" key="5">
    <source>
        <dbReference type="ARBA" id="ARBA00022725"/>
    </source>
</evidence>
<evidence type="ECO:0000256" key="9">
    <source>
        <dbReference type="ARBA" id="ARBA00023157"/>
    </source>
</evidence>
<sequence>MLNSTQVSYFTLAAYFDTKQFKYLLFMFVLFLYVVIIVSNVLLISVICVNRSLHEPMFLFLCSLFVNELYGSLGLFPFLLVQILSDVHIVSVPLCFMQIFCLYTYVSTEFFNLAVMSYDRYLAICHPLNYHSLMTLKKVAVFITTAWITAFLIVSCTTSLSFSLQLCGNVINKMYCDNYSIVKLACSDITVNNIYGLVSTALCVFGPLGIILYTYMRILQVCFSGSKQTRQKAVSTCTPHLASLINFSFGICFEVLQSRFNMSTVPNVIRVLLSLYYVTCQPLFSPVMYGLKLSKIRSMWKLGSNVLLSVVIGFNRSLHEPMYVFLCVLCANQLFGSTSLFPFLLLQILSDVHTVSVPFCFLQVYCLHTYLSVEFFNLTVMSYDRYLAICYPLQYHSLMTVRKVAALIAAESLTAFFGVSIYTSMSFSLHRCRNVIDKVFCNNYSIVQLTCSDTTSNNIYGLVSTVVGVVCPVIFIFYTYMKILKVCYYGSKQTQQKAVSTCTPHLASIINFFFGVCFDILQSRFNTNHLPNIVKIFLSLYFLTCQPLLNPVMYGLNLSKVQQAWKKLFSVQGSLRAKFCIW</sequence>
<feature type="transmembrane region" description="Helical" evidence="14">
    <location>
        <begin position="139"/>
        <end position="164"/>
    </location>
</feature>
<evidence type="ECO:0000256" key="12">
    <source>
        <dbReference type="ARBA" id="ARBA00023224"/>
    </source>
</evidence>
<dbReference type="PANTHER" id="PTHR26451:SF885">
    <property type="entry name" value="OLFACTORY RECEPTOR"/>
    <property type="match status" value="1"/>
</dbReference>
<feature type="transmembrane region" description="Helical" evidence="14">
    <location>
        <begin position="194"/>
        <end position="216"/>
    </location>
</feature>
<protein>
    <recommendedName>
        <fullName evidence="15">G-protein coupled receptors family 1 profile domain-containing protein</fullName>
    </recommendedName>
</protein>
<accession>A0A315W355</accession>
<organism evidence="16 17">
    <name type="scientific">Gambusia affinis</name>
    <name type="common">Western mosquitofish</name>
    <name type="synonym">Heterandria affinis</name>
    <dbReference type="NCBI Taxonomy" id="33528"/>
    <lineage>
        <taxon>Eukaryota</taxon>
        <taxon>Metazoa</taxon>
        <taxon>Chordata</taxon>
        <taxon>Craniata</taxon>
        <taxon>Vertebrata</taxon>
        <taxon>Euteleostomi</taxon>
        <taxon>Actinopterygii</taxon>
        <taxon>Neopterygii</taxon>
        <taxon>Teleostei</taxon>
        <taxon>Neoteleostei</taxon>
        <taxon>Acanthomorphata</taxon>
        <taxon>Ovalentaria</taxon>
        <taxon>Atherinomorphae</taxon>
        <taxon>Cyprinodontiformes</taxon>
        <taxon>Poeciliidae</taxon>
        <taxon>Poeciliinae</taxon>
        <taxon>Gambusia</taxon>
    </lineage>
</organism>
<evidence type="ECO:0000256" key="13">
    <source>
        <dbReference type="RuleBase" id="RU000688"/>
    </source>
</evidence>
<proteinExistence type="inferred from homology"/>
<dbReference type="GO" id="GO:0004984">
    <property type="term" value="F:olfactory receptor activity"/>
    <property type="evidence" value="ECO:0007669"/>
    <property type="project" value="InterPro"/>
</dbReference>
<feature type="transmembrane region" description="Helical" evidence="14">
    <location>
        <begin position="361"/>
        <end position="383"/>
    </location>
</feature>
<dbReference type="InterPro" id="IPR052921">
    <property type="entry name" value="GPCR1_Superfamily_Member"/>
</dbReference>
<dbReference type="InterPro" id="IPR000276">
    <property type="entry name" value="GPCR_Rhodpsn"/>
</dbReference>
<keyword evidence="4 13" id="KW-0812">Transmembrane</keyword>
<dbReference type="PRINTS" id="PR00245">
    <property type="entry name" value="OLFACTORYR"/>
</dbReference>
<comment type="subcellular location">
    <subcellularLocation>
        <location evidence="1">Cell membrane</location>
        <topology evidence="1">Multi-pass membrane protein</topology>
    </subcellularLocation>
</comment>
<dbReference type="AlphaFoldDB" id="A0A315W355"/>
<feature type="domain" description="G-protein coupled receptors family 1 profile" evidence="15">
    <location>
        <begin position="304"/>
        <end position="554"/>
    </location>
</feature>
<dbReference type="Pfam" id="PF13853">
    <property type="entry name" value="7tm_4"/>
    <property type="match status" value="2"/>
</dbReference>
<keyword evidence="7 13" id="KW-0297">G-protein coupled receptor</keyword>
<dbReference type="GO" id="GO:0005886">
    <property type="term" value="C:plasma membrane"/>
    <property type="evidence" value="ECO:0007669"/>
    <property type="project" value="UniProtKB-SubCell"/>
</dbReference>
<comment type="similarity">
    <text evidence="13">Belongs to the G-protein coupled receptor 1 family.</text>
</comment>
<feature type="domain" description="G-protein coupled receptors family 1 profile" evidence="15">
    <location>
        <begin position="39"/>
        <end position="289"/>
    </location>
</feature>
<evidence type="ECO:0000313" key="17">
    <source>
        <dbReference type="Proteomes" id="UP000250572"/>
    </source>
</evidence>
<gene>
    <name evidence="16" type="ORF">CCH79_00019767</name>
</gene>
<feature type="transmembrane region" description="Helical" evidence="14">
    <location>
        <begin position="459"/>
        <end position="481"/>
    </location>
</feature>
<name>A0A315W355_GAMAF</name>
<evidence type="ECO:0000256" key="3">
    <source>
        <dbReference type="ARBA" id="ARBA00022606"/>
    </source>
</evidence>
<keyword evidence="6 14" id="KW-1133">Transmembrane helix</keyword>
<evidence type="ECO:0000256" key="11">
    <source>
        <dbReference type="ARBA" id="ARBA00023180"/>
    </source>
</evidence>
<dbReference type="Gene3D" id="1.20.1070.10">
    <property type="entry name" value="Rhodopsin 7-helix transmembrane proteins"/>
    <property type="match status" value="2"/>
</dbReference>
<dbReference type="InterPro" id="IPR000725">
    <property type="entry name" value="Olfact_rcpt"/>
</dbReference>
<dbReference type="GO" id="GO:0005549">
    <property type="term" value="F:odorant binding"/>
    <property type="evidence" value="ECO:0007669"/>
    <property type="project" value="TreeGrafter"/>
</dbReference>
<dbReference type="PANTHER" id="PTHR26451">
    <property type="entry name" value="G_PROTEIN_RECEP_F1_2 DOMAIN-CONTAINING PROTEIN"/>
    <property type="match status" value="1"/>
</dbReference>
<feature type="transmembrane region" description="Helical" evidence="14">
    <location>
        <begin position="404"/>
        <end position="425"/>
    </location>
</feature>
<comment type="caution">
    <text evidence="16">The sequence shown here is derived from an EMBL/GenBank/DDBJ whole genome shotgun (WGS) entry which is preliminary data.</text>
</comment>
<feature type="transmembrane region" description="Helical" evidence="14">
    <location>
        <begin position="58"/>
        <end position="81"/>
    </location>
</feature>
<evidence type="ECO:0000256" key="10">
    <source>
        <dbReference type="ARBA" id="ARBA00023170"/>
    </source>
</evidence>
<dbReference type="PROSITE" id="PS00237">
    <property type="entry name" value="G_PROTEIN_RECEP_F1_1"/>
    <property type="match status" value="2"/>
</dbReference>
<keyword evidence="5" id="KW-0552">Olfaction</keyword>
<feature type="transmembrane region" description="Helical" evidence="14">
    <location>
        <begin position="268"/>
        <end position="291"/>
    </location>
</feature>
<evidence type="ECO:0000256" key="6">
    <source>
        <dbReference type="ARBA" id="ARBA00022989"/>
    </source>
</evidence>
<evidence type="ECO:0000256" key="8">
    <source>
        <dbReference type="ARBA" id="ARBA00023136"/>
    </source>
</evidence>
<keyword evidence="17" id="KW-1185">Reference proteome</keyword>
<dbReference type="EMBL" id="NHOQ01001200">
    <property type="protein sequence ID" value="PWA26178.1"/>
    <property type="molecule type" value="Genomic_DNA"/>
</dbReference>
<keyword evidence="10 13" id="KW-0675">Receptor</keyword>
<evidence type="ECO:0000313" key="16">
    <source>
        <dbReference type="EMBL" id="PWA26178.1"/>
    </source>
</evidence>
<dbReference type="PRINTS" id="PR00237">
    <property type="entry name" value="GPCRRHODOPSN"/>
</dbReference>
<feature type="transmembrane region" description="Helical" evidence="14">
    <location>
        <begin position="502"/>
        <end position="521"/>
    </location>
</feature>
<evidence type="ECO:0000256" key="7">
    <source>
        <dbReference type="ARBA" id="ARBA00023040"/>
    </source>
</evidence>
<dbReference type="PROSITE" id="PS50262">
    <property type="entry name" value="G_PROTEIN_RECEP_F1_2"/>
    <property type="match status" value="2"/>
</dbReference>
<keyword evidence="3" id="KW-0716">Sensory transduction</keyword>
<evidence type="ECO:0000256" key="2">
    <source>
        <dbReference type="ARBA" id="ARBA00022475"/>
    </source>
</evidence>
<dbReference type="FunFam" id="1.20.1070.10:FF:000024">
    <property type="entry name" value="Olfactory receptor"/>
    <property type="match status" value="2"/>
</dbReference>
<keyword evidence="11" id="KW-0325">Glycoprotein</keyword>
<feature type="transmembrane region" description="Helical" evidence="14">
    <location>
        <begin position="23"/>
        <end position="46"/>
    </location>
</feature>
<feature type="transmembrane region" description="Helical" evidence="14">
    <location>
        <begin position="533"/>
        <end position="556"/>
    </location>
</feature>
<keyword evidence="2" id="KW-1003">Cell membrane</keyword>
<evidence type="ECO:0000256" key="14">
    <source>
        <dbReference type="SAM" id="Phobius"/>
    </source>
</evidence>
<evidence type="ECO:0000256" key="1">
    <source>
        <dbReference type="ARBA" id="ARBA00004651"/>
    </source>
</evidence>
<dbReference type="SUPFAM" id="SSF81321">
    <property type="entry name" value="Family A G protein-coupled receptor-like"/>
    <property type="match status" value="2"/>
</dbReference>
<evidence type="ECO:0000256" key="4">
    <source>
        <dbReference type="ARBA" id="ARBA00022692"/>
    </source>
</evidence>
<reference evidence="16 17" key="1">
    <citation type="journal article" date="2018" name="G3 (Bethesda)">
        <title>A High-Quality Reference Genome for the Invasive Mosquitofish Gambusia affinis Using a Chicago Library.</title>
        <authorList>
            <person name="Hoffberg S.L."/>
            <person name="Troendle N.J."/>
            <person name="Glenn T.C."/>
            <person name="Mahmud O."/>
            <person name="Louha S."/>
            <person name="Chalopin D."/>
            <person name="Bennetzen J.L."/>
            <person name="Mauricio R."/>
        </authorList>
    </citation>
    <scope>NUCLEOTIDE SEQUENCE [LARGE SCALE GENOMIC DNA]</scope>
    <source>
        <strain evidence="16">NE01/NJP1002.9</strain>
        <tissue evidence="16">Muscle</tissue>
    </source>
</reference>